<comment type="caution">
    <text evidence="2">The sequence shown here is derived from an EMBL/GenBank/DDBJ whole genome shotgun (WGS) entry which is preliminary data.</text>
</comment>
<dbReference type="InterPro" id="IPR051922">
    <property type="entry name" value="Bact_Sporulation_Assoc"/>
</dbReference>
<proteinExistence type="predicted"/>
<evidence type="ECO:0000313" key="3">
    <source>
        <dbReference type="Proteomes" id="UP000647836"/>
    </source>
</evidence>
<accession>A0ABR9TXL9</accession>
<dbReference type="EMBL" id="JADEXF010000245">
    <property type="protein sequence ID" value="MBE9105161.1"/>
    <property type="molecule type" value="Genomic_DNA"/>
</dbReference>
<evidence type="ECO:0000313" key="2">
    <source>
        <dbReference type="EMBL" id="MBE9105161.1"/>
    </source>
</evidence>
<evidence type="ECO:0000259" key="1">
    <source>
        <dbReference type="Pfam" id="PF08486"/>
    </source>
</evidence>
<dbReference type="RefSeq" id="WP_194043154.1">
    <property type="nucleotide sequence ID" value="NZ_JADEXF010000245.1"/>
</dbReference>
<sequence length="575" mass="65465">MRQKNRATKQLENRLQRLIKGQKTLSTRDYSRSQLLQTLRERYQVAMKFSFWRFPHTVLTTFCLLGLTAASGPESNIQDIELKIGIVQRFGAEATAKLQLEPMKGDRLKLKFQAGNKQQILFTKNPVKLETVMQALPQPAVEEVVVLGTYRTFETAEDSAKKWRSQGMEVEIAQPERWQVWAKRDVYSTPLLRRLLLQNIQASTQQKVYLDTKVLKQVPRVSWVVDGNRYSPNDLEISTDKNLIRVNKTEKQEFARLYAGRMNLQPNAYGTYTLVNQVPLEIYLRGVVPYEIGTDAPKAALEAQAILARTYALRNLRRFAADNYQLCADTHCQVYYGLKGAAAKTDQAIASTRGKVLTYKNELVDALYSSTTGGVTASFSDVWNGDDRPYLRPVLDAPTNFWNLSKQNLADEKNFQKFINTQQGFNESKWDMFRWHKETPLKDIIKDLQKFLQVKNSPHAKFKTIQAMAVVERSQSGRILELAVKTDRSTFILHKDEVRSAFAAPTSTLFYIQPLNKGKSELWGYAFIGGGLGHGVGLSQTGAQNLAKLGWSSPKILQFYYPGTQIQILNKEIKL</sequence>
<name>A0ABR9TXL9_9NOSO</name>
<feature type="domain" description="Sporulation stage II protein D amidase enhancer LytB N-terminal" evidence="1">
    <location>
        <begin position="270"/>
        <end position="359"/>
    </location>
</feature>
<dbReference type="NCBIfam" id="TIGR02669">
    <property type="entry name" value="SpoIID_LytB"/>
    <property type="match status" value="1"/>
</dbReference>
<protein>
    <submittedName>
        <fullName evidence="2">SpoIID/LytB domain-containing protein</fullName>
    </submittedName>
</protein>
<dbReference type="InterPro" id="IPR013486">
    <property type="entry name" value="SpoIID/LytB"/>
</dbReference>
<gene>
    <name evidence="2" type="ORF">IQ229_09485</name>
</gene>
<keyword evidence="3" id="KW-1185">Reference proteome</keyword>
<dbReference type="PANTHER" id="PTHR30032">
    <property type="entry name" value="N-ACETYLMURAMOYL-L-ALANINE AMIDASE-RELATED"/>
    <property type="match status" value="1"/>
</dbReference>
<dbReference type="InterPro" id="IPR013693">
    <property type="entry name" value="SpoIID/LytB_N"/>
</dbReference>
<reference evidence="2 3" key="1">
    <citation type="submission" date="2020-10" db="EMBL/GenBank/DDBJ databases">
        <authorList>
            <person name="Castelo-Branco R."/>
            <person name="Eusebio N."/>
            <person name="Adriana R."/>
            <person name="Vieira A."/>
            <person name="Brugerolle De Fraissinette N."/>
            <person name="Rezende De Castro R."/>
            <person name="Schneider M.P."/>
            <person name="Vasconcelos V."/>
            <person name="Leao P.N."/>
        </authorList>
    </citation>
    <scope>NUCLEOTIDE SEQUENCE [LARGE SCALE GENOMIC DNA]</scope>
    <source>
        <strain evidence="2 3">LEGE 07299</strain>
    </source>
</reference>
<organism evidence="2 3">
    <name type="scientific">Nostoc cf. edaphicum LEGE 07299</name>
    <dbReference type="NCBI Taxonomy" id="2777974"/>
    <lineage>
        <taxon>Bacteria</taxon>
        <taxon>Bacillati</taxon>
        <taxon>Cyanobacteriota</taxon>
        <taxon>Cyanophyceae</taxon>
        <taxon>Nostocales</taxon>
        <taxon>Nostocaceae</taxon>
        <taxon>Nostoc</taxon>
    </lineage>
</organism>
<dbReference type="PANTHER" id="PTHR30032:SF4">
    <property type="entry name" value="AMIDASE ENHANCER"/>
    <property type="match status" value="1"/>
</dbReference>
<dbReference type="Pfam" id="PF08486">
    <property type="entry name" value="SpoIID"/>
    <property type="match status" value="1"/>
</dbReference>
<dbReference type="Proteomes" id="UP000647836">
    <property type="component" value="Unassembled WGS sequence"/>
</dbReference>